<dbReference type="Proteomes" id="UP001500280">
    <property type="component" value="Unassembled WGS sequence"/>
</dbReference>
<reference evidence="2" key="1">
    <citation type="journal article" date="2019" name="Int. J. Syst. Evol. Microbiol.">
        <title>The Global Catalogue of Microorganisms (GCM) 10K type strain sequencing project: providing services to taxonomists for standard genome sequencing and annotation.</title>
        <authorList>
            <consortium name="The Broad Institute Genomics Platform"/>
            <consortium name="The Broad Institute Genome Sequencing Center for Infectious Disease"/>
            <person name="Wu L."/>
            <person name="Ma J."/>
        </authorList>
    </citation>
    <scope>NUCLEOTIDE SEQUENCE [LARGE SCALE GENOMIC DNA]</scope>
    <source>
        <strain evidence="2">JCM 14307</strain>
    </source>
</reference>
<gene>
    <name evidence="1" type="ORF">GCM10009745_76140</name>
</gene>
<comment type="caution">
    <text evidence="1">The sequence shown here is derived from an EMBL/GenBank/DDBJ whole genome shotgun (WGS) entry which is preliminary data.</text>
</comment>
<dbReference type="RefSeq" id="WP_344163756.1">
    <property type="nucleotide sequence ID" value="NZ_BAAANF010000027.1"/>
</dbReference>
<accession>A0ABP4V236</accession>
<dbReference type="EMBL" id="BAAANF010000027">
    <property type="protein sequence ID" value="GAA1716412.1"/>
    <property type="molecule type" value="Genomic_DNA"/>
</dbReference>
<proteinExistence type="predicted"/>
<evidence type="ECO:0000313" key="1">
    <source>
        <dbReference type="EMBL" id="GAA1716412.1"/>
    </source>
</evidence>
<protein>
    <recommendedName>
        <fullName evidence="3">Minor tail protein</fullName>
    </recommendedName>
</protein>
<sequence length="379" mass="41822">MTPVYTYLISDLVTNRTLAEVPLTGVRYSKKLGDSGQLSASLHLGDPRVQTIEPYELTTPGRRVIYVLRDSTPVWGGLIWTRRYESNSAQISLGCADFWSYFDHRKVLPVLTEQAYTDPHYVAHRQVFWSMDQNAIARNLITLAQSHQAGNIGITFPPGPGDSAIRLERTYFGYQNANTGDALRKLSQLLDGPDMMFDVGPIDRNGRPARWLRLGTPRLGQVGSAHVWEYGGNLLSYTWPSDGTRMATRTFATGDGIETGMLIGVAEDRSRYADGWPLLETEYGYSSVTDPVQLQSHAESDQQVSRLPVVLPTLSVHGALPPTVAEIGMGDDARVIIKDAFHVNGIDTLMRIVALDVAVGDDGRESVTLTMNPLLEDVT</sequence>
<evidence type="ECO:0008006" key="3">
    <source>
        <dbReference type="Google" id="ProtNLM"/>
    </source>
</evidence>
<name>A0ABP4V236_9ACTN</name>
<organism evidence="1 2">
    <name type="scientific">Kribbella yunnanensis</name>
    <dbReference type="NCBI Taxonomy" id="190194"/>
    <lineage>
        <taxon>Bacteria</taxon>
        <taxon>Bacillati</taxon>
        <taxon>Actinomycetota</taxon>
        <taxon>Actinomycetes</taxon>
        <taxon>Propionibacteriales</taxon>
        <taxon>Kribbellaceae</taxon>
        <taxon>Kribbella</taxon>
    </lineage>
</organism>
<keyword evidence="2" id="KW-1185">Reference proteome</keyword>
<evidence type="ECO:0000313" key="2">
    <source>
        <dbReference type="Proteomes" id="UP001500280"/>
    </source>
</evidence>